<organism evidence="2 3">
    <name type="scientific">Streblomastix strix</name>
    <dbReference type="NCBI Taxonomy" id="222440"/>
    <lineage>
        <taxon>Eukaryota</taxon>
        <taxon>Metamonada</taxon>
        <taxon>Preaxostyla</taxon>
        <taxon>Oxymonadida</taxon>
        <taxon>Streblomastigidae</taxon>
        <taxon>Streblomastix</taxon>
    </lineage>
</organism>
<reference evidence="2 3" key="1">
    <citation type="submission" date="2019-03" db="EMBL/GenBank/DDBJ databases">
        <title>Single cell metagenomics reveals metabolic interactions within the superorganism composed of flagellate Streblomastix strix and complex community of Bacteroidetes bacteria on its surface.</title>
        <authorList>
            <person name="Treitli S.C."/>
            <person name="Kolisko M."/>
            <person name="Husnik F."/>
            <person name="Keeling P."/>
            <person name="Hampl V."/>
        </authorList>
    </citation>
    <scope>NUCLEOTIDE SEQUENCE [LARGE SCALE GENOMIC DNA]</scope>
    <source>
        <strain evidence="2">ST1C</strain>
    </source>
</reference>
<evidence type="ECO:0000313" key="3">
    <source>
        <dbReference type="Proteomes" id="UP000324800"/>
    </source>
</evidence>
<comment type="caution">
    <text evidence="2">The sequence shown here is derived from an EMBL/GenBank/DDBJ whole genome shotgun (WGS) entry which is preliminary data.</text>
</comment>
<dbReference type="Proteomes" id="UP000324800">
    <property type="component" value="Unassembled WGS sequence"/>
</dbReference>
<evidence type="ECO:0000313" key="2">
    <source>
        <dbReference type="EMBL" id="KAA6404172.1"/>
    </source>
</evidence>
<evidence type="ECO:0000256" key="1">
    <source>
        <dbReference type="SAM" id="Phobius"/>
    </source>
</evidence>
<protein>
    <submittedName>
        <fullName evidence="2">Uncharacterized protein</fullName>
    </submittedName>
</protein>
<keyword evidence="1" id="KW-1133">Transmembrane helix</keyword>
<keyword evidence="1" id="KW-0812">Transmembrane</keyword>
<keyword evidence="1" id="KW-0472">Membrane</keyword>
<accession>A0A5J4XB73</accession>
<dbReference type="EMBL" id="SNRW01000023">
    <property type="protein sequence ID" value="KAA6404172.1"/>
    <property type="molecule type" value="Genomic_DNA"/>
</dbReference>
<feature type="transmembrane region" description="Helical" evidence="1">
    <location>
        <begin position="128"/>
        <end position="157"/>
    </location>
</feature>
<gene>
    <name evidence="2" type="ORF">EZS28_000309</name>
</gene>
<sequence length="188" mass="22056">MPLDELIDEERRKHLKEKRDYLIKQVKDAEKRLKKGWEDAADMDFNQDIKKDDDSEDEEDEDFLLRKEASMRIWNPFQGGIMKANETNSNGYARFVIIDRVWEKKLEKEIKHTKKQYDNLPSPITNSMIIQIILSLLIAPFITLVLLIVSVVFIFMYDNISASILMSGMRPPTLAQIEFVINDYIKSI</sequence>
<proteinExistence type="predicted"/>
<dbReference type="AlphaFoldDB" id="A0A5J4XB73"/>
<name>A0A5J4XB73_9EUKA</name>